<keyword evidence="9" id="KW-0067">ATP-binding</keyword>
<evidence type="ECO:0000256" key="5">
    <source>
        <dbReference type="ARBA" id="ARBA00022692"/>
    </source>
</evidence>
<dbReference type="OrthoDB" id="4062651at2759"/>
<dbReference type="Proteomes" id="UP000323000">
    <property type="component" value="Chromosome 9"/>
</dbReference>
<keyword evidence="8" id="KW-0547">Nucleotide-binding</keyword>
<dbReference type="Gene3D" id="1.10.510.10">
    <property type="entry name" value="Transferase(Phosphotransferase) domain 1"/>
    <property type="match status" value="1"/>
</dbReference>
<evidence type="ECO:0000256" key="1">
    <source>
        <dbReference type="ARBA" id="ARBA00004251"/>
    </source>
</evidence>
<evidence type="ECO:0000256" key="7">
    <source>
        <dbReference type="ARBA" id="ARBA00022734"/>
    </source>
</evidence>
<dbReference type="GO" id="GO:0005524">
    <property type="term" value="F:ATP binding"/>
    <property type="evidence" value="ECO:0007669"/>
    <property type="project" value="UniProtKB-KW"/>
</dbReference>
<dbReference type="GO" id="GO:0030246">
    <property type="term" value="F:carbohydrate binding"/>
    <property type="evidence" value="ECO:0007669"/>
    <property type="project" value="UniProtKB-KW"/>
</dbReference>
<keyword evidence="16" id="KW-1185">Reference proteome</keyword>
<keyword evidence="11" id="KW-0472">Membrane</keyword>
<sequence>MAPECLTASKASKEFDVFSFGIVALEIAYGRRSIEQRDEEAQISLVAWVWDSYGKERLLDVVDKKLSMTFDQNQIECLMIVGLWCAHPDRNQRPSIRQATQVLNFESPLPILPCKMPIPNYDVPTAPAVGSGTQMGAGEGWAAVVTGDGCAAVAGGLKSILGTHAQPTWVESERGEAEH</sequence>
<comment type="similarity">
    <text evidence="2">In the N-terminal section; belongs to the leguminous lectin family.</text>
</comment>
<evidence type="ECO:0000256" key="11">
    <source>
        <dbReference type="ARBA" id="ARBA00023136"/>
    </source>
</evidence>
<dbReference type="GO" id="GO:0005886">
    <property type="term" value="C:plasma membrane"/>
    <property type="evidence" value="ECO:0007669"/>
    <property type="project" value="UniProtKB-SubCell"/>
</dbReference>
<keyword evidence="12" id="KW-0675">Receptor</keyword>
<dbReference type="EMBL" id="VAHF01000009">
    <property type="protein sequence ID" value="TXG54068.1"/>
    <property type="molecule type" value="Genomic_DNA"/>
</dbReference>
<organism evidence="15 16">
    <name type="scientific">Acer yangbiense</name>
    <dbReference type="NCBI Taxonomy" id="1000413"/>
    <lineage>
        <taxon>Eukaryota</taxon>
        <taxon>Viridiplantae</taxon>
        <taxon>Streptophyta</taxon>
        <taxon>Embryophyta</taxon>
        <taxon>Tracheophyta</taxon>
        <taxon>Spermatophyta</taxon>
        <taxon>Magnoliopsida</taxon>
        <taxon>eudicotyledons</taxon>
        <taxon>Gunneridae</taxon>
        <taxon>Pentapetalae</taxon>
        <taxon>rosids</taxon>
        <taxon>malvids</taxon>
        <taxon>Sapindales</taxon>
        <taxon>Sapindaceae</taxon>
        <taxon>Hippocastanoideae</taxon>
        <taxon>Acereae</taxon>
        <taxon>Acer</taxon>
    </lineage>
</organism>
<evidence type="ECO:0000256" key="4">
    <source>
        <dbReference type="ARBA" id="ARBA00022475"/>
    </source>
</evidence>
<name>A0A5C7HAX8_9ROSI</name>
<evidence type="ECO:0000256" key="12">
    <source>
        <dbReference type="ARBA" id="ARBA00023170"/>
    </source>
</evidence>
<evidence type="ECO:0000256" key="13">
    <source>
        <dbReference type="ARBA" id="ARBA00023180"/>
    </source>
</evidence>
<dbReference type="InterPro" id="IPR001245">
    <property type="entry name" value="Ser-Thr/Tyr_kinase_cat_dom"/>
</dbReference>
<dbReference type="FunFam" id="1.10.510.10:FF:000240">
    <property type="entry name" value="Lectin-domain containing receptor kinase A4.3"/>
    <property type="match status" value="1"/>
</dbReference>
<reference evidence="16" key="1">
    <citation type="journal article" date="2019" name="Gigascience">
        <title>De novo genome assembly of the endangered Acer yangbiense, a plant species with extremely small populations endemic to Yunnan Province, China.</title>
        <authorList>
            <person name="Yang J."/>
            <person name="Wariss H.M."/>
            <person name="Tao L."/>
            <person name="Zhang R."/>
            <person name="Yun Q."/>
            <person name="Hollingsworth P."/>
            <person name="Dao Z."/>
            <person name="Luo G."/>
            <person name="Guo H."/>
            <person name="Ma Y."/>
            <person name="Sun W."/>
        </authorList>
    </citation>
    <scope>NUCLEOTIDE SEQUENCE [LARGE SCALE GENOMIC DNA]</scope>
    <source>
        <strain evidence="16">cv. Malutang</strain>
    </source>
</reference>
<proteinExistence type="inferred from homology"/>
<keyword evidence="5" id="KW-0812">Transmembrane</keyword>
<keyword evidence="10" id="KW-1133">Transmembrane helix</keyword>
<evidence type="ECO:0000256" key="8">
    <source>
        <dbReference type="ARBA" id="ARBA00022741"/>
    </source>
</evidence>
<comment type="caution">
    <text evidence="15">The sequence shown here is derived from an EMBL/GenBank/DDBJ whole genome shotgun (WGS) entry which is preliminary data.</text>
</comment>
<protein>
    <recommendedName>
        <fullName evidence="14">Serine-threonine/tyrosine-protein kinase catalytic domain-containing protein</fullName>
    </recommendedName>
</protein>
<comment type="subcellular location">
    <subcellularLocation>
        <location evidence="1">Cell membrane</location>
        <topology evidence="1">Single-pass type I membrane protein</topology>
    </subcellularLocation>
</comment>
<evidence type="ECO:0000313" key="15">
    <source>
        <dbReference type="EMBL" id="TXG54068.1"/>
    </source>
</evidence>
<dbReference type="InterPro" id="IPR050528">
    <property type="entry name" value="L-type_Lectin-RKs"/>
</dbReference>
<evidence type="ECO:0000256" key="3">
    <source>
        <dbReference type="ARBA" id="ARBA00010217"/>
    </source>
</evidence>
<evidence type="ECO:0000313" key="16">
    <source>
        <dbReference type="Proteomes" id="UP000323000"/>
    </source>
</evidence>
<evidence type="ECO:0000256" key="9">
    <source>
        <dbReference type="ARBA" id="ARBA00022840"/>
    </source>
</evidence>
<evidence type="ECO:0000256" key="10">
    <source>
        <dbReference type="ARBA" id="ARBA00022989"/>
    </source>
</evidence>
<dbReference type="PANTHER" id="PTHR27007">
    <property type="match status" value="1"/>
</dbReference>
<evidence type="ECO:0000256" key="6">
    <source>
        <dbReference type="ARBA" id="ARBA00022729"/>
    </source>
</evidence>
<comment type="similarity">
    <text evidence="3">In the C-terminal section; belongs to the protein kinase superfamily. Ser/Thr protein kinase family.</text>
</comment>
<dbReference type="AlphaFoldDB" id="A0A5C7HAX8"/>
<keyword evidence="6" id="KW-0732">Signal</keyword>
<accession>A0A5C7HAX8</accession>
<dbReference type="Pfam" id="PF07714">
    <property type="entry name" value="PK_Tyr_Ser-Thr"/>
    <property type="match status" value="1"/>
</dbReference>
<keyword evidence="4" id="KW-1003">Cell membrane</keyword>
<dbReference type="GO" id="GO:0002229">
    <property type="term" value="P:defense response to oomycetes"/>
    <property type="evidence" value="ECO:0007669"/>
    <property type="project" value="UniProtKB-ARBA"/>
</dbReference>
<dbReference type="InterPro" id="IPR011009">
    <property type="entry name" value="Kinase-like_dom_sf"/>
</dbReference>
<gene>
    <name evidence="15" type="ORF">EZV62_019324</name>
</gene>
<dbReference type="GO" id="GO:0004672">
    <property type="term" value="F:protein kinase activity"/>
    <property type="evidence" value="ECO:0007669"/>
    <property type="project" value="InterPro"/>
</dbReference>
<evidence type="ECO:0000256" key="2">
    <source>
        <dbReference type="ARBA" id="ARBA00008536"/>
    </source>
</evidence>
<evidence type="ECO:0000259" key="14">
    <source>
        <dbReference type="Pfam" id="PF07714"/>
    </source>
</evidence>
<keyword evidence="13" id="KW-0325">Glycoprotein</keyword>
<feature type="domain" description="Serine-threonine/tyrosine-protein kinase catalytic" evidence="14">
    <location>
        <begin position="1"/>
        <end position="101"/>
    </location>
</feature>
<keyword evidence="7" id="KW-0430">Lectin</keyword>
<dbReference type="SUPFAM" id="SSF56112">
    <property type="entry name" value="Protein kinase-like (PK-like)"/>
    <property type="match status" value="1"/>
</dbReference>